<name>A0A450VZI3_9GAMM</name>
<proteinExistence type="predicted"/>
<feature type="transmembrane region" description="Helical" evidence="1">
    <location>
        <begin position="28"/>
        <end position="52"/>
    </location>
</feature>
<accession>A0A450VZI3</accession>
<keyword evidence="1" id="KW-0472">Membrane</keyword>
<gene>
    <name evidence="2" type="ORF">BECKLPF1236B_GA0070989_10133</name>
</gene>
<reference evidence="2" key="1">
    <citation type="submission" date="2019-02" db="EMBL/GenBank/DDBJ databases">
        <authorList>
            <person name="Gruber-Vodicka R. H."/>
            <person name="Seah K. B. B."/>
        </authorList>
    </citation>
    <scope>NUCLEOTIDE SEQUENCE</scope>
    <source>
        <strain evidence="2">BECK_S313</strain>
    </source>
</reference>
<feature type="transmembrane region" description="Helical" evidence="1">
    <location>
        <begin position="72"/>
        <end position="90"/>
    </location>
</feature>
<protein>
    <submittedName>
        <fullName evidence="2">Uncharacterized protein</fullName>
    </submittedName>
</protein>
<dbReference type="EMBL" id="CAADFK010000013">
    <property type="protein sequence ID" value="VFK10213.1"/>
    <property type="molecule type" value="Genomic_DNA"/>
</dbReference>
<feature type="transmembrane region" description="Helical" evidence="1">
    <location>
        <begin position="102"/>
        <end position="120"/>
    </location>
</feature>
<feature type="transmembrane region" description="Helical" evidence="1">
    <location>
        <begin position="132"/>
        <end position="149"/>
    </location>
</feature>
<dbReference type="AlphaFoldDB" id="A0A450VZI3"/>
<evidence type="ECO:0000256" key="1">
    <source>
        <dbReference type="SAM" id="Phobius"/>
    </source>
</evidence>
<organism evidence="2">
    <name type="scientific">Candidatus Kentrum sp. LPFa</name>
    <dbReference type="NCBI Taxonomy" id="2126335"/>
    <lineage>
        <taxon>Bacteria</taxon>
        <taxon>Pseudomonadati</taxon>
        <taxon>Pseudomonadota</taxon>
        <taxon>Gammaproteobacteria</taxon>
        <taxon>Candidatus Kentrum</taxon>
    </lineage>
</organism>
<keyword evidence="1" id="KW-1133">Transmembrane helix</keyword>
<evidence type="ECO:0000313" key="2">
    <source>
        <dbReference type="EMBL" id="VFK10213.1"/>
    </source>
</evidence>
<keyword evidence="1" id="KW-0812">Transmembrane</keyword>
<sequence length="645" mass="73787">MEHEHLNVHEETERNIPQAESSPVLWRFLVWGLPGEALTVASIVVFACVSIVSLHTPKLRQLFAFPFERPVTIGVLCVIFLLALWLVFVVSGRPGKLWPRLWAFFSAVIPASLIAGFLLVEFRLLDPAWTPPLSAFSLASFSSLTVLYLRRLPLGPDSRWLRPIGPLALVVGLTMGSVGTWQFSGYAVAHQEVRIDEYLARLDEIVKKQEPEHRELMIETSAWIEREQMVSPPSPRLDDIGPDLDLRRVSRILGREGKLDGKLRGVMQAAIRSRAMVITDTARNLAAIREYDWSSVETRLREARSRIEALGRLNARVIGEPHLWRDAATLGMDGALMEGYQSLLRETARAFESEHLPRLSQLSDPQIRWDPDRKRWIENKRFNEAASITADYFRQLGRFWMALAPVIDSSPRNWMALQREHSQFTTQIQDKLTKLRDSWEDRWSLAVLPREIRGDVPMDLVSFLKMPMIPIGEDRIAPSDFGRLLQAKLGAVWNHAKGDDRCATQQYEEKGRQYHRYHRLDCSAYRIENNSKPARLWFQYRLVYQSVGRKSSQNDLPAEIYLLFPVQTGKKTETFADSVLLDLSTAVSDTLPGGWYIASSGRGGSYAEGFKLKNEDQYTKVVVYRPKRIKLIPNMDALEIRAERK</sequence>